<keyword evidence="4" id="KW-0175">Coiled coil</keyword>
<feature type="repeat" description="ANK" evidence="3">
    <location>
        <begin position="292"/>
        <end position="324"/>
    </location>
</feature>
<gene>
    <name evidence="7" type="ORF">Pcinc_039063</name>
</gene>
<feature type="repeat" description="ANK" evidence="3">
    <location>
        <begin position="225"/>
        <end position="257"/>
    </location>
</feature>
<dbReference type="AlphaFoldDB" id="A0AAE1BQK6"/>
<protein>
    <recommendedName>
        <fullName evidence="9">Transient receptor potential cation channel subfamily A member 1</fullName>
    </recommendedName>
</protein>
<dbReference type="Proteomes" id="UP001286313">
    <property type="component" value="Unassembled WGS sequence"/>
</dbReference>
<keyword evidence="8" id="KW-1185">Reference proteome</keyword>
<evidence type="ECO:0000256" key="5">
    <source>
        <dbReference type="SAM" id="MobiDB-lite"/>
    </source>
</evidence>
<proteinExistence type="predicted"/>
<keyword evidence="6" id="KW-0812">Transmembrane</keyword>
<feature type="coiled-coil region" evidence="4">
    <location>
        <begin position="1102"/>
        <end position="1140"/>
    </location>
</feature>
<sequence length="1144" mass="131756">MGVLVQCDSADKPVSSWFCPPIFSPTRKNRIASDSTDSTKSTSISSSSEEEEKMEVVVEKIVEVEMDVEREQLLNQHDYAIDIPEEDDTRWKEARAEAKKDWKEYKGIHRRKGRKTGADAETSMNVAAEKGDVYQLQHLLQQQPDYIGRVNQDGDTPLHLAVKGHHVQCCQVLLNQTQARPFINLRNRASQSPLSLSITTHTESTKMCKMLLSLGGAKMTNINKNKQTALHLAAECGNLDTIQLLLDRDNSLLKEKDKMKQTALHLATQNGHWLVLRKLIEAGANIEDQDSQGFTALHWAAKKGFTKCCKTLLELHADVNAVDNEGNTPLHLYCVNWREYLNCLLVLLHHQADINAQNKRGETPLHFCSRSPIEMVQTLKQKAGNINLNLKDKKGRTALHYAAERRNPKYVEQILSINTITKEIINSEDNEGKTPLQIAIIKNAHDSCHLLLRAVDSANQSCGDVGTILHLAAKHGLVEVGEHILNKGAKITKNSEGQTPLHLAAANGYSQFCQMLKKRGTIMSDTDAKGRNVLHYASDLKQKEDDDKIQKDKEESHADCCRTLVEILPNLVNKVDNTNRTPLHLAVEARSLRCCEALLTTKTNVWVSSGGVCSAVKLAYDKDYQDIFRLLLLHYKREKGYQSDPDVDFPQLLKEALENKKREVAAAILDSKYWEMSLKQHDHPDNTVKKKNTNLKQLVEVYPDLAMTVFDKCCSTTTDQHSKEDTNNSPVYYLDPPFKRLGVKALGRDPAWSRDHPLLCAITHRHYDILAHPLVTHWCHYKWNNHIWLLHYTRLMISICMAIYLTLFTTLSWDWTYLNDYKMLNQSLVCPVGKRMVSPEVESFLREQGRPASILGYIIDAQTFAAMLFFIYKIMKIRLQCLQTDDMISIFLWVLSLLFVINFTHCSRITYIREDWQWVPGGLALLVAWIKVILVVSEQNWYNPFIFRFHQIFRGLFKMCIPLLAVALVMCVVYGVINKPREGYNYVWRGMFSHQGLSLTVIIGIFMVMCLGMVNTEKLWDTKRLYEHKRRAVCVAQILVYDQLFPWLQRRFNVKTITEERQEEDTEYHYGCVCLPCRRPNMKKYHIITDKEDEKLRLRTGIDQQNMNLEKMIQELRTYQEDLKQERKEFRMEMKRIRAQLLKE</sequence>
<feature type="transmembrane region" description="Helical" evidence="6">
    <location>
        <begin position="916"/>
        <end position="936"/>
    </location>
</feature>
<feature type="repeat" description="ANK" evidence="3">
    <location>
        <begin position="259"/>
        <end position="291"/>
    </location>
</feature>
<feature type="transmembrane region" description="Helical" evidence="6">
    <location>
        <begin position="854"/>
        <end position="875"/>
    </location>
</feature>
<accession>A0AAE1BQK6</accession>
<feature type="transmembrane region" description="Helical" evidence="6">
    <location>
        <begin position="887"/>
        <end position="904"/>
    </location>
</feature>
<dbReference type="PROSITE" id="PS50297">
    <property type="entry name" value="ANK_REP_REGION"/>
    <property type="match status" value="5"/>
</dbReference>
<keyword evidence="1" id="KW-0677">Repeat</keyword>
<keyword evidence="6" id="KW-1133">Transmembrane helix</keyword>
<evidence type="ECO:0000313" key="8">
    <source>
        <dbReference type="Proteomes" id="UP001286313"/>
    </source>
</evidence>
<feature type="repeat" description="ANK" evidence="3">
    <location>
        <begin position="153"/>
        <end position="175"/>
    </location>
</feature>
<feature type="transmembrane region" description="Helical" evidence="6">
    <location>
        <begin position="997"/>
        <end position="1014"/>
    </location>
</feature>
<feature type="transmembrane region" description="Helical" evidence="6">
    <location>
        <begin position="956"/>
        <end position="977"/>
    </location>
</feature>
<evidence type="ECO:0000256" key="6">
    <source>
        <dbReference type="SAM" id="Phobius"/>
    </source>
</evidence>
<evidence type="ECO:0000256" key="4">
    <source>
        <dbReference type="SAM" id="Coils"/>
    </source>
</evidence>
<dbReference type="InterPro" id="IPR002110">
    <property type="entry name" value="Ankyrin_rpt"/>
</dbReference>
<dbReference type="Pfam" id="PF00023">
    <property type="entry name" value="Ank"/>
    <property type="match status" value="2"/>
</dbReference>
<feature type="repeat" description="ANK" evidence="3">
    <location>
        <begin position="325"/>
        <end position="359"/>
    </location>
</feature>
<feature type="repeat" description="ANK" evidence="3">
    <location>
        <begin position="464"/>
        <end position="496"/>
    </location>
</feature>
<organism evidence="7 8">
    <name type="scientific">Petrolisthes cinctipes</name>
    <name type="common">Flat porcelain crab</name>
    <dbReference type="NCBI Taxonomy" id="88211"/>
    <lineage>
        <taxon>Eukaryota</taxon>
        <taxon>Metazoa</taxon>
        <taxon>Ecdysozoa</taxon>
        <taxon>Arthropoda</taxon>
        <taxon>Crustacea</taxon>
        <taxon>Multicrustacea</taxon>
        <taxon>Malacostraca</taxon>
        <taxon>Eumalacostraca</taxon>
        <taxon>Eucarida</taxon>
        <taxon>Decapoda</taxon>
        <taxon>Pleocyemata</taxon>
        <taxon>Anomura</taxon>
        <taxon>Galatheoidea</taxon>
        <taxon>Porcellanidae</taxon>
        <taxon>Petrolisthes</taxon>
    </lineage>
</organism>
<feature type="compositionally biased region" description="Low complexity" evidence="5">
    <location>
        <begin position="33"/>
        <end position="47"/>
    </location>
</feature>
<feature type="region of interest" description="Disordered" evidence="5">
    <location>
        <begin position="28"/>
        <end position="52"/>
    </location>
</feature>
<dbReference type="InterPro" id="IPR036770">
    <property type="entry name" value="Ankyrin_rpt-contain_sf"/>
</dbReference>
<evidence type="ECO:0000256" key="3">
    <source>
        <dbReference type="PROSITE-ProRule" id="PRU00023"/>
    </source>
</evidence>
<dbReference type="PROSITE" id="PS50088">
    <property type="entry name" value="ANK_REPEAT"/>
    <property type="match status" value="7"/>
</dbReference>
<dbReference type="Pfam" id="PF12796">
    <property type="entry name" value="Ank_2"/>
    <property type="match status" value="4"/>
</dbReference>
<name>A0AAE1BQK6_PETCI</name>
<evidence type="ECO:0008006" key="9">
    <source>
        <dbReference type="Google" id="ProtNLM"/>
    </source>
</evidence>
<comment type="caution">
    <text evidence="7">The sequence shown here is derived from an EMBL/GenBank/DDBJ whole genome shotgun (WGS) entry which is preliminary data.</text>
</comment>
<evidence type="ECO:0000313" key="7">
    <source>
        <dbReference type="EMBL" id="KAK3854462.1"/>
    </source>
</evidence>
<dbReference type="SUPFAM" id="SSF48403">
    <property type="entry name" value="Ankyrin repeat"/>
    <property type="match status" value="2"/>
</dbReference>
<dbReference type="SMART" id="SM00248">
    <property type="entry name" value="ANK"/>
    <property type="match status" value="13"/>
</dbReference>
<keyword evidence="6" id="KW-0472">Membrane</keyword>
<dbReference type="PANTHER" id="PTHR24198">
    <property type="entry name" value="ANKYRIN REPEAT AND PROTEIN KINASE DOMAIN-CONTAINING PROTEIN"/>
    <property type="match status" value="1"/>
</dbReference>
<dbReference type="EMBL" id="JAWQEG010006568">
    <property type="protein sequence ID" value="KAK3854462.1"/>
    <property type="molecule type" value="Genomic_DNA"/>
</dbReference>
<reference evidence="7" key="1">
    <citation type="submission" date="2023-10" db="EMBL/GenBank/DDBJ databases">
        <title>Genome assemblies of two species of porcelain crab, Petrolisthes cinctipes and Petrolisthes manimaculis (Anomura: Porcellanidae).</title>
        <authorList>
            <person name="Angst P."/>
        </authorList>
    </citation>
    <scope>NUCLEOTIDE SEQUENCE</scope>
    <source>
        <strain evidence="7">PB745_01</strain>
        <tissue evidence="7">Gill</tissue>
    </source>
</reference>
<evidence type="ECO:0000256" key="1">
    <source>
        <dbReference type="ARBA" id="ARBA00022737"/>
    </source>
</evidence>
<dbReference type="PANTHER" id="PTHR24198:SF165">
    <property type="entry name" value="ANKYRIN REPEAT-CONTAINING PROTEIN-RELATED"/>
    <property type="match status" value="1"/>
</dbReference>
<dbReference type="Gene3D" id="1.25.40.20">
    <property type="entry name" value="Ankyrin repeat-containing domain"/>
    <property type="match status" value="4"/>
</dbReference>
<keyword evidence="2 3" id="KW-0040">ANK repeat</keyword>
<evidence type="ECO:0000256" key="2">
    <source>
        <dbReference type="ARBA" id="ARBA00023043"/>
    </source>
</evidence>
<feature type="repeat" description="ANK" evidence="3">
    <location>
        <begin position="496"/>
        <end position="528"/>
    </location>
</feature>